<dbReference type="Gene3D" id="3.40.50.300">
    <property type="entry name" value="P-loop containing nucleotide triphosphate hydrolases"/>
    <property type="match status" value="1"/>
</dbReference>
<dbReference type="InterPro" id="IPR013986">
    <property type="entry name" value="DExx_box_DNA_helicase_dom_sf"/>
</dbReference>
<evidence type="ECO:0000256" key="12">
    <source>
        <dbReference type="SAM" id="MobiDB-lite"/>
    </source>
</evidence>
<dbReference type="GO" id="GO:0033202">
    <property type="term" value="C:DNA helicase complex"/>
    <property type="evidence" value="ECO:0007669"/>
    <property type="project" value="TreeGrafter"/>
</dbReference>
<dbReference type="AlphaFoldDB" id="A0A2N9AZL6"/>
<feature type="binding site" evidence="11">
    <location>
        <begin position="66"/>
        <end position="73"/>
    </location>
    <ligand>
        <name>ATP</name>
        <dbReference type="ChEBI" id="CHEBI:30616"/>
    </ligand>
</feature>
<name>A0A2N9AZL6_METEX</name>
<keyword evidence="6" id="KW-0413">Isomerase</keyword>
<gene>
    <name evidence="14" type="ORF">TK0001_0006</name>
    <name evidence="15" type="ORF">TK0001_6201</name>
</gene>
<sequence>MMQEPNDAHGAFRPRPSDDEAPSAPTSIAARAMAALRPEGASYLSGLNPEQRRAVEATEGPVLVLAGAGTGKTRVLTTRIAHLIATGKARPYDILSVTFTNKAAREMKHRIGGLIGPAGEGMPWLGTFHAIGTKILRRHAELVGLKSDFTILGTDDHLRLMKQVISDQNIDEKRWPARSLAHTIDGWKNRGLSPEQVPPGEAQSFAFGKGGQLYAAYQARLATLNAVDFGDLLLLCLKLWRENPDILANYQDRFRYILVDEYQDTNVAQYLWLRLLAQARKKRRLRRRRRPVDLRLARRRGRQHPALRARFSRRHRGAAGAQLPLDRPHPRRRLRAHRQERGPPRQDPADRGRGGRARHGHGLVGFRRGGASGRRIDRVAPAQGGTRSRRSRCWCGSRRRCARSRIGSFRLACPIASSAARASTSAPRSATRWPICASP</sequence>
<keyword evidence="3 11" id="KW-0347">Helicase</keyword>
<evidence type="ECO:0000313" key="15">
    <source>
        <dbReference type="EMBL" id="SOR32760.1"/>
    </source>
</evidence>
<dbReference type="PANTHER" id="PTHR11070:SF2">
    <property type="entry name" value="ATP-DEPENDENT DNA HELICASE SRS2"/>
    <property type="match status" value="1"/>
</dbReference>
<dbReference type="PANTHER" id="PTHR11070">
    <property type="entry name" value="UVRD / RECB / PCRA DNA HELICASE FAMILY MEMBER"/>
    <property type="match status" value="1"/>
</dbReference>
<evidence type="ECO:0000256" key="2">
    <source>
        <dbReference type="ARBA" id="ARBA00022801"/>
    </source>
</evidence>
<feature type="compositionally biased region" description="Basic residues" evidence="12">
    <location>
        <begin position="305"/>
        <end position="317"/>
    </location>
</feature>
<dbReference type="GO" id="GO:0005524">
    <property type="term" value="F:ATP binding"/>
    <property type="evidence" value="ECO:0007669"/>
    <property type="project" value="UniProtKB-UniRule"/>
</dbReference>
<keyword evidence="2 11" id="KW-0378">Hydrolase</keyword>
<dbReference type="GO" id="GO:0009314">
    <property type="term" value="P:response to radiation"/>
    <property type="evidence" value="ECO:0007669"/>
    <property type="project" value="UniProtKB-ARBA"/>
</dbReference>
<accession>A0A2N9AZL6</accession>
<evidence type="ECO:0000256" key="8">
    <source>
        <dbReference type="ARBA" id="ARBA00034808"/>
    </source>
</evidence>
<comment type="catalytic activity">
    <reaction evidence="10">
        <text>ATP + H2O = ADP + phosphate + H(+)</text>
        <dbReference type="Rhea" id="RHEA:13065"/>
        <dbReference type="ChEBI" id="CHEBI:15377"/>
        <dbReference type="ChEBI" id="CHEBI:15378"/>
        <dbReference type="ChEBI" id="CHEBI:30616"/>
        <dbReference type="ChEBI" id="CHEBI:43474"/>
        <dbReference type="ChEBI" id="CHEBI:456216"/>
        <dbReference type="EC" id="5.6.2.4"/>
    </reaction>
</comment>
<dbReference type="GO" id="GO:0003677">
    <property type="term" value="F:DNA binding"/>
    <property type="evidence" value="ECO:0007669"/>
    <property type="project" value="UniProtKB-KW"/>
</dbReference>
<evidence type="ECO:0000256" key="3">
    <source>
        <dbReference type="ARBA" id="ARBA00022806"/>
    </source>
</evidence>
<feature type="region of interest" description="Disordered" evidence="12">
    <location>
        <begin position="1"/>
        <end position="27"/>
    </location>
</feature>
<evidence type="ECO:0000256" key="7">
    <source>
        <dbReference type="ARBA" id="ARBA00034617"/>
    </source>
</evidence>
<dbReference type="FunFam" id="1.10.10.160:FF:000001">
    <property type="entry name" value="ATP-dependent DNA helicase"/>
    <property type="match status" value="1"/>
</dbReference>
<evidence type="ECO:0000256" key="4">
    <source>
        <dbReference type="ARBA" id="ARBA00022840"/>
    </source>
</evidence>
<dbReference type="InterPro" id="IPR000212">
    <property type="entry name" value="DNA_helicase_UvrD/REP"/>
</dbReference>
<evidence type="ECO:0000259" key="13">
    <source>
        <dbReference type="PROSITE" id="PS51198"/>
    </source>
</evidence>
<feature type="region of interest" description="Disordered" evidence="12">
    <location>
        <begin position="305"/>
        <end position="369"/>
    </location>
</feature>
<dbReference type="GO" id="GO:0005829">
    <property type="term" value="C:cytosol"/>
    <property type="evidence" value="ECO:0007669"/>
    <property type="project" value="TreeGrafter"/>
</dbReference>
<dbReference type="InterPro" id="IPR014016">
    <property type="entry name" value="UvrD-like_ATP-bd"/>
</dbReference>
<feature type="compositionally biased region" description="Basic and acidic residues" evidence="12">
    <location>
        <begin position="337"/>
        <end position="353"/>
    </location>
</feature>
<dbReference type="EC" id="5.6.2.4" evidence="8"/>
<dbReference type="EMBL" id="LT962688">
    <property type="protein sequence ID" value="SOR32760.1"/>
    <property type="molecule type" value="Genomic_DNA"/>
</dbReference>
<reference evidence="15" key="1">
    <citation type="submission" date="2017-10" db="EMBL/GenBank/DDBJ databases">
        <authorList>
            <person name="Banno H."/>
            <person name="Chua N.-H."/>
        </authorList>
    </citation>
    <scope>NUCLEOTIDE SEQUENCE [LARGE SCALE GENOMIC DNA]</scope>
    <source>
        <strain evidence="15">TK 0001</strain>
    </source>
</reference>
<protein>
    <recommendedName>
        <fullName evidence="8">DNA 3'-5' helicase</fullName>
        <ecNumber evidence="8">5.6.2.4</ecNumber>
    </recommendedName>
    <alternativeName>
        <fullName evidence="9">DNA 3'-5' helicase II</fullName>
    </alternativeName>
</protein>
<dbReference type="CDD" id="cd17932">
    <property type="entry name" value="DEXQc_UvrD"/>
    <property type="match status" value="1"/>
</dbReference>
<evidence type="ECO:0000256" key="11">
    <source>
        <dbReference type="PROSITE-ProRule" id="PRU00560"/>
    </source>
</evidence>
<dbReference type="SUPFAM" id="SSF52540">
    <property type="entry name" value="P-loop containing nucleoside triphosphate hydrolases"/>
    <property type="match status" value="1"/>
</dbReference>
<comment type="catalytic activity">
    <reaction evidence="7">
        <text>Couples ATP hydrolysis with the unwinding of duplex DNA by translocating in the 3'-5' direction.</text>
        <dbReference type="EC" id="5.6.2.4"/>
    </reaction>
</comment>
<evidence type="ECO:0000256" key="5">
    <source>
        <dbReference type="ARBA" id="ARBA00023125"/>
    </source>
</evidence>
<keyword evidence="5" id="KW-0238">DNA-binding</keyword>
<dbReference type="GO" id="GO:0043138">
    <property type="term" value="F:3'-5' DNA helicase activity"/>
    <property type="evidence" value="ECO:0007669"/>
    <property type="project" value="UniProtKB-EC"/>
</dbReference>
<reference evidence="16" key="2">
    <citation type="submission" date="2017-10" db="EMBL/GenBank/DDBJ databases">
        <authorList>
            <person name="Regsiter A."/>
            <person name="William W."/>
        </authorList>
    </citation>
    <scope>NUCLEOTIDE SEQUENCE [LARGE SCALE GENOMIC DNA]</scope>
</reference>
<dbReference type="PROSITE" id="PS51198">
    <property type="entry name" value="UVRD_HELICASE_ATP_BIND"/>
    <property type="match status" value="1"/>
</dbReference>
<evidence type="ECO:0000256" key="9">
    <source>
        <dbReference type="ARBA" id="ARBA00034923"/>
    </source>
</evidence>
<dbReference type="GO" id="GO:0016787">
    <property type="term" value="F:hydrolase activity"/>
    <property type="evidence" value="ECO:0007669"/>
    <property type="project" value="UniProtKB-UniRule"/>
</dbReference>
<evidence type="ECO:0000256" key="1">
    <source>
        <dbReference type="ARBA" id="ARBA00022741"/>
    </source>
</evidence>
<dbReference type="Proteomes" id="UP000233769">
    <property type="component" value="Chromosome tk0001"/>
</dbReference>
<keyword evidence="1 11" id="KW-0547">Nucleotide-binding</keyword>
<proteinExistence type="predicted"/>
<evidence type="ECO:0000313" key="16">
    <source>
        <dbReference type="Proteomes" id="UP000233769"/>
    </source>
</evidence>
<organism evidence="15 16">
    <name type="scientific">Methylorubrum extorquens</name>
    <name type="common">Methylobacterium dichloromethanicum</name>
    <name type="synonym">Methylobacterium extorquens</name>
    <dbReference type="NCBI Taxonomy" id="408"/>
    <lineage>
        <taxon>Bacteria</taxon>
        <taxon>Pseudomonadati</taxon>
        <taxon>Pseudomonadota</taxon>
        <taxon>Alphaproteobacteria</taxon>
        <taxon>Hyphomicrobiales</taxon>
        <taxon>Methylobacteriaceae</taxon>
        <taxon>Methylorubrum</taxon>
    </lineage>
</organism>
<dbReference type="Gene3D" id="1.10.10.160">
    <property type="match status" value="1"/>
</dbReference>
<dbReference type="Pfam" id="PF00580">
    <property type="entry name" value="UvrD-helicase"/>
    <property type="match status" value="1"/>
</dbReference>
<dbReference type="InterPro" id="IPR027417">
    <property type="entry name" value="P-loop_NTPase"/>
</dbReference>
<dbReference type="GO" id="GO:0000725">
    <property type="term" value="P:recombinational repair"/>
    <property type="evidence" value="ECO:0007669"/>
    <property type="project" value="TreeGrafter"/>
</dbReference>
<evidence type="ECO:0000256" key="6">
    <source>
        <dbReference type="ARBA" id="ARBA00023235"/>
    </source>
</evidence>
<feature type="domain" description="UvrD-like helicase ATP-binding" evidence="13">
    <location>
        <begin position="45"/>
        <end position="392"/>
    </location>
</feature>
<dbReference type="EMBL" id="LT962688">
    <property type="protein sequence ID" value="SOR26608.1"/>
    <property type="molecule type" value="Genomic_DNA"/>
</dbReference>
<evidence type="ECO:0000256" key="10">
    <source>
        <dbReference type="ARBA" id="ARBA00048988"/>
    </source>
</evidence>
<evidence type="ECO:0000313" key="14">
    <source>
        <dbReference type="EMBL" id="SOR26608.1"/>
    </source>
</evidence>
<keyword evidence="4 11" id="KW-0067">ATP-binding</keyword>